<dbReference type="EMBL" id="PISE01000017">
    <property type="protein sequence ID" value="PKG23999.1"/>
    <property type="molecule type" value="Genomic_DNA"/>
</dbReference>
<evidence type="ECO:0000313" key="1">
    <source>
        <dbReference type="EMBL" id="PKG23999.1"/>
    </source>
</evidence>
<sequence length="151" mass="16846">MIDDLSLKETIIIRDIQRDIDIIVASLLLTGQITLTRIYFGPGYFGVTVGGPLTGAKRLETKFNETEKNLSLDIIDILLALFLVKDLINVVGLFIASDATFSISISGPLFGRAKVVPIFKHLKNNETTLKNIVKDGYFIHNKLLRELKNTK</sequence>
<comment type="caution">
    <text evidence="1">The sequence shown here is derived from an EMBL/GenBank/DDBJ whole genome shotgun (WGS) entry which is preliminary data.</text>
</comment>
<keyword evidence="2" id="KW-1185">Reference proteome</keyword>
<gene>
    <name evidence="1" type="ORF">CWS01_09555</name>
</gene>
<dbReference type="Proteomes" id="UP000233375">
    <property type="component" value="Unassembled WGS sequence"/>
</dbReference>
<protein>
    <submittedName>
        <fullName evidence="1">Uncharacterized protein</fullName>
    </submittedName>
</protein>
<accession>A0A2N0Z3E0</accession>
<dbReference type="OrthoDB" id="2382365at2"/>
<dbReference type="RefSeq" id="WP_101176962.1">
    <property type="nucleotide sequence ID" value="NZ_PISE01000017.1"/>
</dbReference>
<evidence type="ECO:0000313" key="2">
    <source>
        <dbReference type="Proteomes" id="UP000233375"/>
    </source>
</evidence>
<name>A0A2N0Z3E0_9BACI</name>
<organism evidence="1 2">
    <name type="scientific">Niallia nealsonii</name>
    <dbReference type="NCBI Taxonomy" id="115979"/>
    <lineage>
        <taxon>Bacteria</taxon>
        <taxon>Bacillati</taxon>
        <taxon>Bacillota</taxon>
        <taxon>Bacilli</taxon>
        <taxon>Bacillales</taxon>
        <taxon>Bacillaceae</taxon>
        <taxon>Niallia</taxon>
    </lineage>
</organism>
<reference evidence="1 2" key="1">
    <citation type="journal article" date="2003" name="Int. J. Syst. Evol. Microbiol.">
        <title>Bacillus nealsonii sp. nov., isolated from a spacecraft-assembly facility, whose spores are gamma-radiation resistant.</title>
        <authorList>
            <person name="Venkateswaran K."/>
            <person name="Kempf M."/>
            <person name="Chen F."/>
            <person name="Satomi M."/>
            <person name="Nicholson W."/>
            <person name="Kern R."/>
        </authorList>
    </citation>
    <scope>NUCLEOTIDE SEQUENCE [LARGE SCALE GENOMIC DNA]</scope>
    <source>
        <strain evidence="1 2">FO-92</strain>
    </source>
</reference>
<proteinExistence type="predicted"/>
<dbReference type="AlphaFoldDB" id="A0A2N0Z3E0"/>